<keyword evidence="2" id="KW-1185">Reference proteome</keyword>
<reference evidence="1 2" key="1">
    <citation type="submission" date="2017-01" db="EMBL/GenBank/DDBJ databases">
        <title>The cable genome- insights into the physiology and evolution of filamentous bacteria capable of sulfide oxidation via long distance electron transfer.</title>
        <authorList>
            <person name="Schreiber L."/>
            <person name="Bjerg J.T."/>
            <person name="Boggild A."/>
            <person name="Van De Vossenberg J."/>
            <person name="Meysman F."/>
            <person name="Nielsen L.P."/>
            <person name="Schramm A."/>
            <person name="Kjeldsen K.U."/>
        </authorList>
    </citation>
    <scope>NUCLEOTIDE SEQUENCE [LARGE SCALE GENOMIC DNA]</scope>
    <source>
        <strain evidence="1">MCF</strain>
    </source>
</reference>
<sequence>MGTDKFQVKEKANYLRLILLRDDLQHYDQQLLIHPEDAKGFINKLRNTRGVILILENVRDAIHKINLRGEAEYVKHSRELRKDLAFVNHFRNKAVGHLDHTLLERAVQWSPSLFMNGNETIDETVLIDSQKAIIESAINSYIDSNGNQKQFNTEIDLFYPPDYDLFYSFLQQAVNDSINWLTESIEMLSQVIKFHSDEELKQLASVAGQTNFNLKEESDLSYDETESKKRFESTLEKLKEIETNPDILEFINKKLKI</sequence>
<proteinExistence type="predicted"/>
<evidence type="ECO:0000313" key="1">
    <source>
        <dbReference type="EMBL" id="RWX46670.1"/>
    </source>
</evidence>
<protein>
    <submittedName>
        <fullName evidence="1">Uncharacterized protein</fullName>
    </submittedName>
</protein>
<gene>
    <name evidence="1" type="ORF">H206_01935</name>
</gene>
<accession>A0A3S3RS89</accession>
<comment type="caution">
    <text evidence="1">The sequence shown here is derived from an EMBL/GenBank/DDBJ whole genome shotgun (WGS) entry which is preliminary data.</text>
</comment>
<name>A0A3S3RS89_9BACT</name>
<dbReference type="Proteomes" id="UP000287853">
    <property type="component" value="Unassembled WGS sequence"/>
</dbReference>
<organism evidence="1 2">
    <name type="scientific">Candidatus Electrothrix aarhusensis</name>
    <dbReference type="NCBI Taxonomy" id="1859131"/>
    <lineage>
        <taxon>Bacteria</taxon>
        <taxon>Pseudomonadati</taxon>
        <taxon>Thermodesulfobacteriota</taxon>
        <taxon>Desulfobulbia</taxon>
        <taxon>Desulfobulbales</taxon>
        <taxon>Desulfobulbaceae</taxon>
        <taxon>Candidatus Electrothrix</taxon>
    </lineage>
</organism>
<evidence type="ECO:0000313" key="2">
    <source>
        <dbReference type="Proteomes" id="UP000287853"/>
    </source>
</evidence>
<dbReference type="AlphaFoldDB" id="A0A3S3RS89"/>
<dbReference type="EMBL" id="MTKO01000055">
    <property type="protein sequence ID" value="RWX46670.1"/>
    <property type="molecule type" value="Genomic_DNA"/>
</dbReference>